<dbReference type="EMBL" id="JAEKMH010000002">
    <property type="protein sequence ID" value="MBJ3784951.1"/>
    <property type="molecule type" value="Genomic_DNA"/>
</dbReference>
<feature type="domain" description="DUF5605" evidence="3">
    <location>
        <begin position="456"/>
        <end position="504"/>
    </location>
</feature>
<feature type="domain" description="DUF5060" evidence="2">
    <location>
        <begin position="14"/>
        <end position="77"/>
    </location>
</feature>
<evidence type="ECO:0000313" key="4">
    <source>
        <dbReference type="EMBL" id="MBJ3784951.1"/>
    </source>
</evidence>
<dbReference type="InterPro" id="IPR032260">
    <property type="entry name" value="DUF5060"/>
</dbReference>
<feature type="domain" description="Apiosidase-like catalytic" evidence="1">
    <location>
        <begin position="109"/>
        <end position="379"/>
    </location>
</feature>
<dbReference type="Pfam" id="PF13204">
    <property type="entry name" value="Apiosidase"/>
    <property type="match status" value="1"/>
</dbReference>
<gene>
    <name evidence="4" type="ORF">JEQ47_09490</name>
</gene>
<accession>A0A934MLS8</accession>
<evidence type="ECO:0000259" key="3">
    <source>
        <dbReference type="Pfam" id="PF18310"/>
    </source>
</evidence>
<dbReference type="Proteomes" id="UP000602124">
    <property type="component" value="Unassembled WGS sequence"/>
</dbReference>
<name>A0A934MLS8_9HYPH</name>
<dbReference type="AlphaFoldDB" id="A0A934MLS8"/>
<sequence length="529" mass="60087">MQDIAFPEAGPTLWAPHELTLRGPASGNPFLDVTLSATFTRGTRSIEVPGFYDGEGIYRIRFLPDQQGPWQCRTTSNAPGLDGLAATLDVGPAKPGDHGPVRVADTFDFRYADGTRYLNIGTTAYAWNHQGDALEEETLATLAEAPFTKIRMCVFPKHYRYNQNEPPHYPFALIKQGSSTWPGKVEDAGWEFDLDRPNPAYFQHLEKRIRQLGDIGVEADLILLHPYDRWGFSRMSAEQDDRYLRYIVARLAAFPNVWWSMANEYDFMENKSLADWDRMIGVVADADPFGHLLSIHNAFPLYDWTDKRLTHVSIQRPETEHSLLWRERFGKPVSVDECCYEGDIAEQWGNISGRDLVHKFWLGVVNGGHVTHGETYYNDAEILWWAKGGKLIGDSVARIAFLREILEAAPDAALEPMLDNRNHRIMKYGADNVTGPEMSKPAKGEEDWPKIRFPYPIAHVPGEYYLAYFGQRQPREVVVPTPPDQFYSAAVLDTWDMTETPVAERVTRGDLLFIQPKPNLALVLRRVEG</sequence>
<reference evidence="4" key="1">
    <citation type="submission" date="2020-12" db="EMBL/GenBank/DDBJ databases">
        <title>Devosia sp. MSA67 isolated from Mo River.</title>
        <authorList>
            <person name="Ma F."/>
            <person name="Zi Z."/>
        </authorList>
    </citation>
    <scope>NUCLEOTIDE SEQUENCE</scope>
    <source>
        <strain evidence="4">MSA67</strain>
    </source>
</reference>
<dbReference type="PANTHER" id="PTHR37836:SF2">
    <property type="entry name" value="DUF4038 DOMAIN-CONTAINING PROTEIN"/>
    <property type="match status" value="1"/>
</dbReference>
<dbReference type="Pfam" id="PF16586">
    <property type="entry name" value="DUF5060"/>
    <property type="match status" value="1"/>
</dbReference>
<proteinExistence type="predicted"/>
<keyword evidence="5" id="KW-1185">Reference proteome</keyword>
<evidence type="ECO:0000313" key="5">
    <source>
        <dbReference type="Proteomes" id="UP000602124"/>
    </source>
</evidence>
<evidence type="ECO:0000259" key="2">
    <source>
        <dbReference type="Pfam" id="PF16586"/>
    </source>
</evidence>
<dbReference type="InterPro" id="IPR013783">
    <property type="entry name" value="Ig-like_fold"/>
</dbReference>
<dbReference type="InterPro" id="IPR025277">
    <property type="entry name" value="Apiosidase-like_cat_dom"/>
</dbReference>
<dbReference type="Pfam" id="PF18310">
    <property type="entry name" value="DUF5605"/>
    <property type="match status" value="1"/>
</dbReference>
<evidence type="ECO:0000259" key="1">
    <source>
        <dbReference type="Pfam" id="PF13204"/>
    </source>
</evidence>
<dbReference type="Gene3D" id="2.60.40.3950">
    <property type="match status" value="1"/>
</dbReference>
<protein>
    <submittedName>
        <fullName evidence="4">DUF5060 domain-containing protein</fullName>
    </submittedName>
</protein>
<dbReference type="InterPro" id="IPR041239">
    <property type="entry name" value="DUF5605"/>
</dbReference>
<organism evidence="4 5">
    <name type="scientific">Devosia sediminis</name>
    <dbReference type="NCBI Taxonomy" id="2798801"/>
    <lineage>
        <taxon>Bacteria</taxon>
        <taxon>Pseudomonadati</taxon>
        <taxon>Pseudomonadota</taxon>
        <taxon>Alphaproteobacteria</taxon>
        <taxon>Hyphomicrobiales</taxon>
        <taxon>Devosiaceae</taxon>
        <taxon>Devosia</taxon>
    </lineage>
</organism>
<dbReference type="InterPro" id="IPR017853">
    <property type="entry name" value="GH"/>
</dbReference>
<dbReference type="PANTHER" id="PTHR37836">
    <property type="entry name" value="LMO1036 PROTEIN"/>
    <property type="match status" value="1"/>
</dbReference>
<dbReference type="Gene3D" id="2.60.40.10">
    <property type="entry name" value="Immunoglobulins"/>
    <property type="match status" value="1"/>
</dbReference>
<dbReference type="RefSeq" id="WP_198876163.1">
    <property type="nucleotide sequence ID" value="NZ_JAEKMH010000002.1"/>
</dbReference>
<comment type="caution">
    <text evidence="4">The sequence shown here is derived from an EMBL/GenBank/DDBJ whole genome shotgun (WGS) entry which is preliminary data.</text>
</comment>
<dbReference type="Gene3D" id="3.20.20.80">
    <property type="entry name" value="Glycosidases"/>
    <property type="match status" value="1"/>
</dbReference>
<dbReference type="SUPFAM" id="SSF51445">
    <property type="entry name" value="(Trans)glycosidases"/>
    <property type="match status" value="1"/>
</dbReference>